<dbReference type="PANTHER" id="PTHR34544">
    <property type="entry name" value="OSJNBA0006B20.18 PROTEIN"/>
    <property type="match status" value="1"/>
</dbReference>
<dbReference type="Proteomes" id="UP000195402">
    <property type="component" value="Unassembled WGS sequence"/>
</dbReference>
<dbReference type="PANTHER" id="PTHR34544:SF1">
    <property type="entry name" value="OS04G0438300 PROTEIN"/>
    <property type="match status" value="1"/>
</dbReference>
<reference evidence="2 3" key="1">
    <citation type="journal article" date="2017" name="Mol. Plant">
        <title>The Genome of Medicinal Plant Macleaya cordata Provides New Insights into Benzylisoquinoline Alkaloids Metabolism.</title>
        <authorList>
            <person name="Liu X."/>
            <person name="Liu Y."/>
            <person name="Huang P."/>
            <person name="Ma Y."/>
            <person name="Qing Z."/>
            <person name="Tang Q."/>
            <person name="Cao H."/>
            <person name="Cheng P."/>
            <person name="Zheng Y."/>
            <person name="Yuan Z."/>
            <person name="Zhou Y."/>
            <person name="Liu J."/>
            <person name="Tang Z."/>
            <person name="Zhuo Y."/>
            <person name="Zhang Y."/>
            <person name="Yu L."/>
            <person name="Huang J."/>
            <person name="Yang P."/>
            <person name="Peng Q."/>
            <person name="Zhang J."/>
            <person name="Jiang W."/>
            <person name="Zhang Z."/>
            <person name="Lin K."/>
            <person name="Ro D.K."/>
            <person name="Chen X."/>
            <person name="Xiong X."/>
            <person name="Shang Y."/>
            <person name="Huang S."/>
            <person name="Zeng J."/>
        </authorList>
    </citation>
    <scope>NUCLEOTIDE SEQUENCE [LARGE SCALE GENOMIC DNA]</scope>
    <source>
        <strain evidence="3">cv. BLH2017</strain>
        <tissue evidence="2">Root</tissue>
    </source>
</reference>
<feature type="domain" description="DUF7912" evidence="1">
    <location>
        <begin position="40"/>
        <end position="134"/>
    </location>
</feature>
<dbReference type="Pfam" id="PF25498">
    <property type="entry name" value="DUF7912"/>
    <property type="match status" value="1"/>
</dbReference>
<accession>A0A200QDY3</accession>
<sequence>MSDIEVFSSAYRARLDEAERAGIIPENVSLEVSSPGVERVVRILQDLDRFKDRTMYVKYFVEAADETGTGLSSKEGDGVFRLVSFDLELRCCTWGIADVKINRDQAGKGRPLNKKQRDWRLNAPFHALRLVRLYSDV</sequence>
<gene>
    <name evidence="2" type="ORF">BVC80_1291g11</name>
</gene>
<dbReference type="OrthoDB" id="1100432at2759"/>
<protein>
    <submittedName>
        <fullName evidence="2">Ribosome maturation factor RimP</fullName>
    </submittedName>
</protein>
<evidence type="ECO:0000259" key="1">
    <source>
        <dbReference type="Pfam" id="PF25498"/>
    </source>
</evidence>
<dbReference type="EMBL" id="MVGT01002326">
    <property type="protein sequence ID" value="OVA08607.1"/>
    <property type="molecule type" value="Genomic_DNA"/>
</dbReference>
<evidence type="ECO:0000313" key="3">
    <source>
        <dbReference type="Proteomes" id="UP000195402"/>
    </source>
</evidence>
<organism evidence="2 3">
    <name type="scientific">Macleaya cordata</name>
    <name type="common">Five-seeded plume-poppy</name>
    <name type="synonym">Bocconia cordata</name>
    <dbReference type="NCBI Taxonomy" id="56857"/>
    <lineage>
        <taxon>Eukaryota</taxon>
        <taxon>Viridiplantae</taxon>
        <taxon>Streptophyta</taxon>
        <taxon>Embryophyta</taxon>
        <taxon>Tracheophyta</taxon>
        <taxon>Spermatophyta</taxon>
        <taxon>Magnoliopsida</taxon>
        <taxon>Ranunculales</taxon>
        <taxon>Papaveraceae</taxon>
        <taxon>Papaveroideae</taxon>
        <taxon>Macleaya</taxon>
    </lineage>
</organism>
<dbReference type="AlphaFoldDB" id="A0A200QDY3"/>
<name>A0A200QDY3_MACCD</name>
<dbReference type="STRING" id="56857.A0A200QDY3"/>
<proteinExistence type="predicted"/>
<keyword evidence="3" id="KW-1185">Reference proteome</keyword>
<evidence type="ECO:0000313" key="2">
    <source>
        <dbReference type="EMBL" id="OVA08607.1"/>
    </source>
</evidence>
<dbReference type="InterPro" id="IPR057234">
    <property type="entry name" value="DUF7912"/>
</dbReference>
<dbReference type="InParanoid" id="A0A200QDY3"/>
<dbReference type="OMA" id="GAPCECD"/>
<comment type="caution">
    <text evidence="2">The sequence shown here is derived from an EMBL/GenBank/DDBJ whole genome shotgun (WGS) entry which is preliminary data.</text>
</comment>